<reference evidence="2 3" key="1">
    <citation type="submission" date="2016-02" db="EMBL/GenBank/DDBJ databases">
        <title>Complete genome sequence and transcriptome regulation of the pentose utilising yeast Sugiyamaella lignohabitans.</title>
        <authorList>
            <person name="Bellasio M."/>
            <person name="Peymann A."/>
            <person name="Valli M."/>
            <person name="Sipitzky M."/>
            <person name="Graf A."/>
            <person name="Sauer M."/>
            <person name="Marx H."/>
            <person name="Mattanovich D."/>
        </authorList>
    </citation>
    <scope>NUCLEOTIDE SEQUENCE [LARGE SCALE GENOMIC DNA]</scope>
    <source>
        <strain evidence="2 3">CBS 10342</strain>
    </source>
</reference>
<dbReference type="KEGG" id="slb:AWJ20_536"/>
<dbReference type="Proteomes" id="UP000189580">
    <property type="component" value="Chromosome a"/>
</dbReference>
<name>A0A161HIH0_9ASCO</name>
<dbReference type="RefSeq" id="XP_018734764.1">
    <property type="nucleotide sequence ID" value="XM_018882480.1"/>
</dbReference>
<evidence type="ECO:0000259" key="1">
    <source>
        <dbReference type="SMART" id="SM01131"/>
    </source>
</evidence>
<dbReference type="AlphaFoldDB" id="A0A161HIH0"/>
<gene>
    <name evidence="2" type="primary">PPX1</name>
    <name evidence="2" type="ORF">AWJ20_536</name>
</gene>
<dbReference type="EMBL" id="CP014501">
    <property type="protein sequence ID" value="ANB12287.1"/>
    <property type="molecule type" value="Genomic_DNA"/>
</dbReference>
<evidence type="ECO:0000313" key="3">
    <source>
        <dbReference type="Proteomes" id="UP000189580"/>
    </source>
</evidence>
<dbReference type="PANTHER" id="PTHR12112">
    <property type="entry name" value="BNIP - RELATED"/>
    <property type="match status" value="1"/>
</dbReference>
<organism evidence="2 3">
    <name type="scientific">Sugiyamaella lignohabitans</name>
    <dbReference type="NCBI Taxonomy" id="796027"/>
    <lineage>
        <taxon>Eukaryota</taxon>
        <taxon>Fungi</taxon>
        <taxon>Dikarya</taxon>
        <taxon>Ascomycota</taxon>
        <taxon>Saccharomycotina</taxon>
        <taxon>Dipodascomycetes</taxon>
        <taxon>Dipodascales</taxon>
        <taxon>Trichomonascaceae</taxon>
        <taxon>Sugiyamaella</taxon>
    </lineage>
</organism>
<dbReference type="Pfam" id="PF02833">
    <property type="entry name" value="DHHA2"/>
    <property type="match status" value="1"/>
</dbReference>
<sequence length="152" mass="16889">MAPRDILRKDYKDWQDDSKGLSAAANENIKLGISSTVQSFAWLYSEHPDFNTDIANWAENENLSICAVMATSTDSQNNFQRELAVYATEDAKDLLDTLLQKASGPLQLEPKVIPNATDDRVLIFQQKNVAASRKQVAPIFRNALYGTSLPAL</sequence>
<feature type="domain" description="DHHA2" evidence="1">
    <location>
        <begin position="3"/>
        <end position="144"/>
    </location>
</feature>
<protein>
    <submittedName>
        <fullName evidence="2">Ppx1p</fullName>
    </submittedName>
</protein>
<dbReference type="GO" id="GO:0005737">
    <property type="term" value="C:cytoplasm"/>
    <property type="evidence" value="ECO:0007669"/>
    <property type="project" value="InterPro"/>
</dbReference>
<keyword evidence="3" id="KW-1185">Reference proteome</keyword>
<dbReference type="Gene3D" id="3.10.310.20">
    <property type="entry name" value="DHHA2 domain"/>
    <property type="match status" value="1"/>
</dbReference>
<dbReference type="SMART" id="SM01131">
    <property type="entry name" value="DHHA2"/>
    <property type="match status" value="1"/>
</dbReference>
<dbReference type="OrthoDB" id="374045at2759"/>
<dbReference type="InterPro" id="IPR004097">
    <property type="entry name" value="DHHA2"/>
</dbReference>
<dbReference type="GO" id="GO:0004309">
    <property type="term" value="F:exopolyphosphatase activity"/>
    <property type="evidence" value="ECO:0007669"/>
    <property type="project" value="TreeGrafter"/>
</dbReference>
<accession>A0A161HIH0</accession>
<dbReference type="PANTHER" id="PTHR12112:SF39">
    <property type="entry name" value="EG:152A3.5 PROTEIN (FBGN0003116_PN PROTEIN)"/>
    <property type="match status" value="1"/>
</dbReference>
<dbReference type="InterPro" id="IPR038222">
    <property type="entry name" value="DHHA2_dom_sf"/>
</dbReference>
<proteinExistence type="predicted"/>
<dbReference type="GeneID" id="30037579"/>
<evidence type="ECO:0000313" key="2">
    <source>
        <dbReference type="EMBL" id="ANB12287.1"/>
    </source>
</evidence>